<dbReference type="Proteomes" id="UP000232196">
    <property type="component" value="Unassembled WGS sequence"/>
</dbReference>
<gene>
    <name evidence="2" type="ORF">CH357_18115</name>
</gene>
<feature type="transmembrane region" description="Helical" evidence="1">
    <location>
        <begin position="51"/>
        <end position="72"/>
    </location>
</feature>
<proteinExistence type="predicted"/>
<feature type="transmembrane region" description="Helical" evidence="1">
    <location>
        <begin position="12"/>
        <end position="39"/>
    </location>
</feature>
<feature type="transmembrane region" description="Helical" evidence="1">
    <location>
        <begin position="114"/>
        <end position="133"/>
    </location>
</feature>
<dbReference type="RefSeq" id="WP_100708176.1">
    <property type="nucleotide sequence ID" value="NZ_NPDL01000012.1"/>
</dbReference>
<evidence type="ECO:0000313" key="3">
    <source>
        <dbReference type="Proteomes" id="UP000232196"/>
    </source>
</evidence>
<keyword evidence="1" id="KW-0812">Transmembrane</keyword>
<protein>
    <submittedName>
        <fullName evidence="2">Uncharacterized protein</fullName>
    </submittedName>
</protein>
<comment type="caution">
    <text evidence="2">The sequence shown here is derived from an EMBL/GenBank/DDBJ whole genome shotgun (WGS) entry which is preliminary data.</text>
</comment>
<reference evidence="2 3" key="1">
    <citation type="submission" date="2017-07" db="EMBL/GenBank/DDBJ databases">
        <title>Leptospira spp. isolated from tropical soils.</title>
        <authorList>
            <person name="Thibeaux R."/>
            <person name="Iraola G."/>
            <person name="Ferres I."/>
            <person name="Bierque E."/>
            <person name="Girault D."/>
            <person name="Soupe-Gilbert M.-E."/>
            <person name="Picardeau M."/>
            <person name="Goarant C."/>
        </authorList>
    </citation>
    <scope>NUCLEOTIDE SEQUENCE [LARGE SCALE GENOMIC DNA]</scope>
    <source>
        <strain evidence="2 3">MCA1-C-A1</strain>
    </source>
</reference>
<keyword evidence="3" id="KW-1185">Reference proteome</keyword>
<sequence length="136" mass="15182">MSDLNHLNLPTILFLCVSLVYAFHGFLHQLVVGGAISVFQHPDERQSRMILMVWIATGGFMSFLGLLPTVLLLLYGADSEPVKAVLWTNTLALCFLAVHFVLCGVMKLPRPLRVGFYFTISYAVANLVFLFTYGKI</sequence>
<organism evidence="2 3">
    <name type="scientific">Leptospira hartskeerlii</name>
    <dbReference type="NCBI Taxonomy" id="2023177"/>
    <lineage>
        <taxon>Bacteria</taxon>
        <taxon>Pseudomonadati</taxon>
        <taxon>Spirochaetota</taxon>
        <taxon>Spirochaetia</taxon>
        <taxon>Leptospirales</taxon>
        <taxon>Leptospiraceae</taxon>
        <taxon>Leptospira</taxon>
    </lineage>
</organism>
<feature type="transmembrane region" description="Helical" evidence="1">
    <location>
        <begin position="84"/>
        <end position="102"/>
    </location>
</feature>
<accession>A0A2M9X8L8</accession>
<evidence type="ECO:0000313" key="2">
    <source>
        <dbReference type="EMBL" id="PJZ24043.1"/>
    </source>
</evidence>
<keyword evidence="1" id="KW-1133">Transmembrane helix</keyword>
<dbReference type="EMBL" id="NPDN01000011">
    <property type="protein sequence ID" value="PJZ24043.1"/>
    <property type="molecule type" value="Genomic_DNA"/>
</dbReference>
<dbReference type="AlphaFoldDB" id="A0A2M9X8L8"/>
<evidence type="ECO:0000256" key="1">
    <source>
        <dbReference type="SAM" id="Phobius"/>
    </source>
</evidence>
<dbReference type="OrthoDB" id="338935at2"/>
<name>A0A2M9X8L8_9LEPT</name>
<keyword evidence="1" id="KW-0472">Membrane</keyword>